<dbReference type="Pfam" id="PF03007">
    <property type="entry name" value="WS_DGAT_cat"/>
    <property type="match status" value="1"/>
</dbReference>
<evidence type="ECO:0000256" key="10">
    <source>
        <dbReference type="ARBA" id="ARBA00048109"/>
    </source>
</evidence>
<accession>A0ABU8VTC5</accession>
<dbReference type="EMBL" id="JBBKZV010000001">
    <property type="protein sequence ID" value="MEJ8821041.1"/>
    <property type="molecule type" value="Genomic_DNA"/>
</dbReference>
<feature type="region of interest" description="Disordered" evidence="11">
    <location>
        <begin position="483"/>
        <end position="508"/>
    </location>
</feature>
<organism evidence="14 15">
    <name type="scientific">Variovorax humicola</name>
    <dbReference type="NCBI Taxonomy" id="1769758"/>
    <lineage>
        <taxon>Bacteria</taxon>
        <taxon>Pseudomonadati</taxon>
        <taxon>Pseudomonadota</taxon>
        <taxon>Betaproteobacteria</taxon>
        <taxon>Burkholderiales</taxon>
        <taxon>Comamonadaceae</taxon>
        <taxon>Variovorax</taxon>
    </lineage>
</organism>
<comment type="caution">
    <text evidence="14">The sequence shown here is derived from an EMBL/GenBank/DDBJ whole genome shotgun (WGS) entry which is preliminary data.</text>
</comment>
<dbReference type="Pfam" id="PF06974">
    <property type="entry name" value="WS_DGAT_C"/>
    <property type="match status" value="1"/>
</dbReference>
<comment type="pathway">
    <text evidence="2">Lipid metabolism.</text>
</comment>
<evidence type="ECO:0000256" key="1">
    <source>
        <dbReference type="ARBA" id="ARBA00004771"/>
    </source>
</evidence>
<dbReference type="RefSeq" id="WP_340362061.1">
    <property type="nucleotide sequence ID" value="NZ_JBBKZV010000001.1"/>
</dbReference>
<keyword evidence="5" id="KW-0444">Lipid biosynthesis</keyword>
<proteinExistence type="inferred from homology"/>
<evidence type="ECO:0000259" key="13">
    <source>
        <dbReference type="Pfam" id="PF06974"/>
    </source>
</evidence>
<comment type="pathway">
    <text evidence="1">Glycerolipid metabolism; triacylglycerol biosynthesis.</text>
</comment>
<gene>
    <name evidence="14" type="ORF">WKW80_03190</name>
</gene>
<dbReference type="InterPro" id="IPR045034">
    <property type="entry name" value="O-acyltransferase_WSD1-like"/>
</dbReference>
<evidence type="ECO:0000256" key="5">
    <source>
        <dbReference type="ARBA" id="ARBA00022516"/>
    </source>
</evidence>
<name>A0ABU8VTC5_9BURK</name>
<dbReference type="InterPro" id="IPR009721">
    <property type="entry name" value="O-acyltransferase_WSD1_C"/>
</dbReference>
<dbReference type="InterPro" id="IPR014292">
    <property type="entry name" value="Acyl_transf_WS/DGAT"/>
</dbReference>
<protein>
    <recommendedName>
        <fullName evidence="4">diacylglycerol O-acyltransferase</fullName>
        <ecNumber evidence="4">2.3.1.20</ecNumber>
    </recommendedName>
</protein>
<keyword evidence="9 14" id="KW-0012">Acyltransferase</keyword>
<evidence type="ECO:0000313" key="14">
    <source>
        <dbReference type="EMBL" id="MEJ8821041.1"/>
    </source>
</evidence>
<dbReference type="NCBIfam" id="TIGR02946">
    <property type="entry name" value="acyl_WS_DGAT"/>
    <property type="match status" value="1"/>
</dbReference>
<dbReference type="PANTHER" id="PTHR31650:SF1">
    <property type="entry name" value="WAX ESTER SYNTHASE_DIACYLGLYCEROL ACYLTRANSFERASE 4-RELATED"/>
    <property type="match status" value="1"/>
</dbReference>
<dbReference type="PANTHER" id="PTHR31650">
    <property type="entry name" value="O-ACYLTRANSFERASE (WSD1-LIKE) FAMILY PROTEIN"/>
    <property type="match status" value="1"/>
</dbReference>
<keyword evidence="8" id="KW-0443">Lipid metabolism</keyword>
<evidence type="ECO:0000256" key="4">
    <source>
        <dbReference type="ARBA" id="ARBA00013244"/>
    </source>
</evidence>
<evidence type="ECO:0000256" key="3">
    <source>
        <dbReference type="ARBA" id="ARBA00009587"/>
    </source>
</evidence>
<evidence type="ECO:0000256" key="6">
    <source>
        <dbReference type="ARBA" id="ARBA00022679"/>
    </source>
</evidence>
<feature type="domain" description="O-acyltransferase WSD1-like N-terminal" evidence="12">
    <location>
        <begin position="4"/>
        <end position="273"/>
    </location>
</feature>
<reference evidence="14 15" key="1">
    <citation type="submission" date="2024-03" db="EMBL/GenBank/DDBJ databases">
        <title>Novel species of the genus Variovorax.</title>
        <authorList>
            <person name="Liu Q."/>
            <person name="Xin Y.-H."/>
        </authorList>
    </citation>
    <scope>NUCLEOTIDE SEQUENCE [LARGE SCALE GENOMIC DNA]</scope>
    <source>
        <strain evidence="14 15">KACC 18501</strain>
    </source>
</reference>
<evidence type="ECO:0000256" key="11">
    <source>
        <dbReference type="SAM" id="MobiDB-lite"/>
    </source>
</evidence>
<dbReference type="SUPFAM" id="SSF52777">
    <property type="entry name" value="CoA-dependent acyltransferases"/>
    <property type="match status" value="1"/>
</dbReference>
<keyword evidence="6 14" id="KW-0808">Transferase</keyword>
<keyword evidence="7" id="KW-0319">Glycerol metabolism</keyword>
<dbReference type="InterPro" id="IPR004255">
    <property type="entry name" value="O-acyltransferase_WSD1_N"/>
</dbReference>
<dbReference type="GO" id="GO:0016746">
    <property type="term" value="F:acyltransferase activity"/>
    <property type="evidence" value="ECO:0007669"/>
    <property type="project" value="UniProtKB-KW"/>
</dbReference>
<keyword evidence="15" id="KW-1185">Reference proteome</keyword>
<dbReference type="EC" id="2.3.1.20" evidence="4"/>
<evidence type="ECO:0000256" key="7">
    <source>
        <dbReference type="ARBA" id="ARBA00022798"/>
    </source>
</evidence>
<evidence type="ECO:0000259" key="12">
    <source>
        <dbReference type="Pfam" id="PF03007"/>
    </source>
</evidence>
<evidence type="ECO:0000256" key="2">
    <source>
        <dbReference type="ARBA" id="ARBA00005189"/>
    </source>
</evidence>
<comment type="similarity">
    <text evidence="3">Belongs to the long-chain O-acyltransferase family.</text>
</comment>
<feature type="domain" description="O-acyltransferase WSD1 C-terminal" evidence="13">
    <location>
        <begin position="314"/>
        <end position="456"/>
    </location>
</feature>
<comment type="catalytic activity">
    <reaction evidence="10">
        <text>an acyl-CoA + a 1,2-diacyl-sn-glycerol = a triacyl-sn-glycerol + CoA</text>
        <dbReference type="Rhea" id="RHEA:10868"/>
        <dbReference type="ChEBI" id="CHEBI:17815"/>
        <dbReference type="ChEBI" id="CHEBI:57287"/>
        <dbReference type="ChEBI" id="CHEBI:58342"/>
        <dbReference type="ChEBI" id="CHEBI:64615"/>
        <dbReference type="EC" id="2.3.1.20"/>
    </reaction>
</comment>
<sequence length="508" mass="54774">MKHLSGLDAGFLHAESPEMPMHVGSLHLLELPDGYKGDFVEGVKAHMANRMHLCDVFTRKLALMPFELSNPVWVEDEDVDLDYHVRQISLPRPGRMDQLEKTVGRLHSTLLDRSRPLWEMVVIEGLQGGRAALYSKVHHAGIDGQAGVALANALMDVTRQPREVRPPRARPQTQRYQLGVGELAGAAVTNTIAQYVKIIKTFPDMAQAMRSIVLPQPDGASPLGSPKDFKLIGPKTPFNVSVTNQRSFAARSVPLTEVKQIAKRLGVTLNDVVLSTCSGALRRYLADAGGVPKKSMSAAIPVTLREQGNTASNNQVTMTLMTLASDIKDPLERVRVIHDSSVATKNLMGHVKAAIPTDFPSFGAPWLVSGLASLYGRSRLANVIPPIANVVVSNVPGPQVPLYIAGARLVTYYPVSIPGHGMALNMTVQSYAGSLEYGLIACRRAVPDIGDLGDLVLAEHLEMLALTKALPISSPCAVAEEANDDPLHKGTAQKKKARAVAVHASNEA</sequence>
<evidence type="ECO:0000256" key="9">
    <source>
        <dbReference type="ARBA" id="ARBA00023315"/>
    </source>
</evidence>
<evidence type="ECO:0000313" key="15">
    <source>
        <dbReference type="Proteomes" id="UP001363010"/>
    </source>
</evidence>
<evidence type="ECO:0000256" key="8">
    <source>
        <dbReference type="ARBA" id="ARBA00023098"/>
    </source>
</evidence>
<dbReference type="Proteomes" id="UP001363010">
    <property type="component" value="Unassembled WGS sequence"/>
</dbReference>